<feature type="signal peptide" evidence="20">
    <location>
        <begin position="1"/>
        <end position="23"/>
    </location>
</feature>
<dbReference type="PANTHER" id="PTHR40457">
    <property type="entry name" value="PHOSPHOLIPASE A1"/>
    <property type="match status" value="1"/>
</dbReference>
<feature type="binding site" description="in dimeric form" evidence="19">
    <location>
        <position position="177"/>
    </location>
    <ligand>
        <name>Ca(2+)</name>
        <dbReference type="ChEBI" id="CHEBI:29108"/>
        <label>1</label>
    </ligand>
</feature>
<dbReference type="InterPro" id="IPR003187">
    <property type="entry name" value="PLipase_A1"/>
</dbReference>
<dbReference type="PRINTS" id="PR01486">
    <property type="entry name" value="PHPHLIPASEA1"/>
</dbReference>
<sequence length="349" mass="40277">MTLKRFTLSLFTPLVAISAPVLAEQAEVKQNPLRSCVMERFENARGDLTLKELRVLCNKDLQFKDELTKISVQQNKDIKLGVISRRILTEKETEFNPYVITPHKINYILPAYSTSAINIRAYDSIESYEDNLSDVEAHFQLSFKVPLNHRKLLIPGDGLYLGFTLKAWWQIYSRNISKPFRETNYKPELFYLAPLDWHPFGGNTGFTVGIEHESNGKSKEYSRSWNRIFGSFLFEKDQFALSFKPWIRLAEDKKRYPLDPSGDDNPDIEDYLGKFELGMVYKWDSIEFSVLGRQNFKTKYGAAELGITFPLWGKLRGYATAFTGYGDSLIDYNYRQTRFGLGVALTNVL</sequence>
<feature type="active site" description="Proton acceptor" evidence="18">
    <location>
        <position position="212"/>
    </location>
</feature>
<dbReference type="PANTHER" id="PTHR40457:SF1">
    <property type="entry name" value="PHOSPHOLIPASE A1"/>
    <property type="match status" value="1"/>
</dbReference>
<evidence type="ECO:0000256" key="2">
    <source>
        <dbReference type="ARBA" id="ARBA00001604"/>
    </source>
</evidence>
<dbReference type="EC" id="3.1.1.4" evidence="6 20"/>
<dbReference type="GO" id="GO:0009279">
    <property type="term" value="C:cell outer membrane"/>
    <property type="evidence" value="ECO:0007669"/>
    <property type="project" value="UniProtKB-SubCell"/>
</dbReference>
<evidence type="ECO:0000256" key="12">
    <source>
        <dbReference type="ARBA" id="ARBA00022801"/>
    </source>
</evidence>
<protein>
    <recommendedName>
        <fullName evidence="7 20">Phospholipase A1</fullName>
        <ecNumber evidence="5 20">3.1.1.32</ecNumber>
        <ecNumber evidence="6 20">3.1.1.4</ecNumber>
    </recommendedName>
    <alternativeName>
        <fullName evidence="20">Phosphatidylcholine 1-acylhydrolase</fullName>
    </alternativeName>
</protein>
<comment type="similarity">
    <text evidence="3 20">Belongs to the phospholipase A1 family.</text>
</comment>
<keyword evidence="14 20" id="KW-0442">Lipid degradation</keyword>
<evidence type="ECO:0000256" key="14">
    <source>
        <dbReference type="ARBA" id="ARBA00022963"/>
    </source>
</evidence>
<dbReference type="InterPro" id="IPR036541">
    <property type="entry name" value="PLipase_A1_sf"/>
</dbReference>
<evidence type="ECO:0000256" key="8">
    <source>
        <dbReference type="ARBA" id="ARBA00022452"/>
    </source>
</evidence>
<gene>
    <name evidence="21" type="ORF">HNQ55_000871</name>
</gene>
<keyword evidence="11 20" id="KW-0732">Signal</keyword>
<evidence type="ECO:0000256" key="17">
    <source>
        <dbReference type="ARBA" id="ARBA00023237"/>
    </source>
</evidence>
<proteinExistence type="inferred from homology"/>
<evidence type="ECO:0000256" key="16">
    <source>
        <dbReference type="ARBA" id="ARBA00023136"/>
    </source>
</evidence>
<evidence type="ECO:0000256" key="20">
    <source>
        <dbReference type="RuleBase" id="RU366027"/>
    </source>
</evidence>
<evidence type="ECO:0000256" key="10">
    <source>
        <dbReference type="ARBA" id="ARBA00022723"/>
    </source>
</evidence>
<keyword evidence="13 19" id="KW-0106">Calcium</keyword>
<evidence type="ECO:0000256" key="5">
    <source>
        <dbReference type="ARBA" id="ARBA00013179"/>
    </source>
</evidence>
<reference evidence="21 22" key="1">
    <citation type="submission" date="2020-08" db="EMBL/GenBank/DDBJ databases">
        <title>Genomic Encyclopedia of Type Strains, Phase IV (KMG-IV): sequencing the most valuable type-strain genomes for metagenomic binning, comparative biology and taxonomic classification.</title>
        <authorList>
            <person name="Goeker M."/>
        </authorList>
    </citation>
    <scope>NUCLEOTIDE SEQUENCE [LARGE SCALE GENOMIC DNA]</scope>
    <source>
        <strain evidence="21 22">DSM 26287</strain>
    </source>
</reference>
<keyword evidence="16" id="KW-0472">Membrane</keyword>
<evidence type="ECO:0000256" key="1">
    <source>
        <dbReference type="ARBA" id="ARBA00000111"/>
    </source>
</evidence>
<feature type="chain" id="PRO_5031597048" description="Phospholipase A1" evidence="20">
    <location>
        <begin position="24"/>
        <end position="349"/>
    </location>
</feature>
<dbReference type="EMBL" id="JACHHU010000004">
    <property type="protein sequence ID" value="MBB6542384.1"/>
    <property type="molecule type" value="Genomic_DNA"/>
</dbReference>
<comment type="cofactor">
    <cofactor evidence="20">
        <name>Ca(2+)</name>
        <dbReference type="ChEBI" id="CHEBI:29108"/>
    </cofactor>
    <text evidence="20">Binds 1 Ca(2+) ion per monomer. In the dimeric form the Ca(2+) is bound by different amino acids with binding of each Ca(2+) shared with ligands coming from each monomer. The Ca(2+) ion may have a role in catalysis.</text>
</comment>
<dbReference type="GO" id="GO:0008970">
    <property type="term" value="F:phospholipase A1 activity"/>
    <property type="evidence" value="ECO:0007669"/>
    <property type="project" value="UniProtKB-EC"/>
</dbReference>
<name>A0A7X0TSQ8_9GAMM</name>
<comment type="catalytic activity">
    <reaction evidence="2 20">
        <text>a 1,2-diacyl-sn-glycero-3-phosphocholine + H2O = a 1-acyl-sn-glycero-3-phosphocholine + a fatty acid + H(+)</text>
        <dbReference type="Rhea" id="RHEA:15801"/>
        <dbReference type="ChEBI" id="CHEBI:15377"/>
        <dbReference type="ChEBI" id="CHEBI:15378"/>
        <dbReference type="ChEBI" id="CHEBI:28868"/>
        <dbReference type="ChEBI" id="CHEBI:57643"/>
        <dbReference type="ChEBI" id="CHEBI:58168"/>
        <dbReference type="EC" id="3.1.1.4"/>
    </reaction>
</comment>
<comment type="subcellular location">
    <subcellularLocation>
        <location evidence="20">Cell outer membrane</location>
        <topology evidence="20">Multi-pass membrane protein</topology>
    </subcellularLocation>
    <text evidence="20">One of the very few enzymes located there.</text>
</comment>
<comment type="function">
    <text evidence="20">Hydrolysis of phosphatidylcholine with phospholipase A2 (EC 3.1.1.4) and phospholipase A1 (EC 3.1.1.32) activities.</text>
</comment>
<dbReference type="GO" id="GO:0004623">
    <property type="term" value="F:phospholipase A2 activity"/>
    <property type="evidence" value="ECO:0007669"/>
    <property type="project" value="UniProtKB-EC"/>
</dbReference>
<keyword evidence="12 20" id="KW-0378">Hydrolase</keyword>
<dbReference type="Proteomes" id="UP000537141">
    <property type="component" value="Unassembled WGS sequence"/>
</dbReference>
<comment type="subunit">
    <text evidence="4 20">Homodimer; dimerization is reversible, and the dimeric form is the active one.</text>
</comment>
<dbReference type="Gene3D" id="2.40.230.10">
    <property type="entry name" value="Phospholipase A1"/>
    <property type="match status" value="1"/>
</dbReference>
<keyword evidence="10 19" id="KW-0479">Metal-binding</keyword>
<keyword evidence="22" id="KW-1185">Reference proteome</keyword>
<dbReference type="EC" id="3.1.1.32" evidence="5 20"/>
<evidence type="ECO:0000256" key="13">
    <source>
        <dbReference type="ARBA" id="ARBA00022837"/>
    </source>
</evidence>
<dbReference type="CDD" id="cd00541">
    <property type="entry name" value="OMPLA"/>
    <property type="match status" value="1"/>
</dbReference>
<evidence type="ECO:0000256" key="18">
    <source>
        <dbReference type="PIRSR" id="PIRSR603187-1"/>
    </source>
</evidence>
<evidence type="ECO:0000256" key="11">
    <source>
        <dbReference type="ARBA" id="ARBA00022729"/>
    </source>
</evidence>
<feature type="binding site" description="in dimeric form" evidence="19">
    <location>
        <position position="222"/>
    </location>
    <ligand>
        <name>Ca(2+)</name>
        <dbReference type="ChEBI" id="CHEBI:29108"/>
        <label>1</label>
    </ligand>
</feature>
<evidence type="ECO:0000256" key="7">
    <source>
        <dbReference type="ARBA" id="ARBA00021726"/>
    </source>
</evidence>
<comment type="catalytic activity">
    <reaction evidence="1 20">
        <text>a 1,2-diacyl-sn-glycero-3-phosphocholine + H2O = a 2-acyl-sn-glycero-3-phosphocholine + a fatty acid + H(+)</text>
        <dbReference type="Rhea" id="RHEA:18689"/>
        <dbReference type="ChEBI" id="CHEBI:15377"/>
        <dbReference type="ChEBI" id="CHEBI:15378"/>
        <dbReference type="ChEBI" id="CHEBI:28868"/>
        <dbReference type="ChEBI" id="CHEBI:57643"/>
        <dbReference type="ChEBI" id="CHEBI:57875"/>
        <dbReference type="EC" id="3.1.1.32"/>
    </reaction>
</comment>
<evidence type="ECO:0000256" key="6">
    <source>
        <dbReference type="ARBA" id="ARBA00013278"/>
    </source>
</evidence>
<evidence type="ECO:0000313" key="21">
    <source>
        <dbReference type="EMBL" id="MBB6542384.1"/>
    </source>
</evidence>
<evidence type="ECO:0000313" key="22">
    <source>
        <dbReference type="Proteomes" id="UP000537141"/>
    </source>
</evidence>
<evidence type="ECO:0000256" key="4">
    <source>
        <dbReference type="ARBA" id="ARBA00011702"/>
    </source>
</evidence>
<evidence type="ECO:0000256" key="19">
    <source>
        <dbReference type="PIRSR" id="PIRSR603187-2"/>
    </source>
</evidence>
<keyword evidence="9" id="KW-0812">Transmembrane</keyword>
<accession>A0A7X0TSQ8</accession>
<feature type="binding site" description="in dimeric form" evidence="19">
    <location>
        <position position="264"/>
    </location>
    <ligand>
        <name>Ca(2+)</name>
        <dbReference type="ChEBI" id="CHEBI:29108"/>
        <label>1</label>
    </ligand>
</feature>
<feature type="active site" description="Nucleophile" evidence="18">
    <location>
        <position position="214"/>
    </location>
</feature>
<dbReference type="GO" id="GO:0005509">
    <property type="term" value="F:calcium ion binding"/>
    <property type="evidence" value="ECO:0007669"/>
    <property type="project" value="TreeGrafter"/>
</dbReference>
<dbReference type="Pfam" id="PF02253">
    <property type="entry name" value="PLA1"/>
    <property type="match status" value="1"/>
</dbReference>
<keyword evidence="8" id="KW-1134">Transmembrane beta strand</keyword>
<evidence type="ECO:0000256" key="15">
    <source>
        <dbReference type="ARBA" id="ARBA00023098"/>
    </source>
</evidence>
<dbReference type="GO" id="GO:0016042">
    <property type="term" value="P:lipid catabolic process"/>
    <property type="evidence" value="ECO:0007669"/>
    <property type="project" value="UniProtKB-KW"/>
</dbReference>
<keyword evidence="15 20" id="KW-0443">Lipid metabolism</keyword>
<comment type="caution">
    <text evidence="21">The sequence shown here is derived from an EMBL/GenBank/DDBJ whole genome shotgun (WGS) entry which is preliminary data.</text>
</comment>
<dbReference type="SUPFAM" id="SSF56931">
    <property type="entry name" value="Outer membrane phospholipase A (OMPLA)"/>
    <property type="match status" value="1"/>
</dbReference>
<keyword evidence="17 20" id="KW-0998">Cell outer membrane</keyword>
<evidence type="ECO:0000256" key="3">
    <source>
        <dbReference type="ARBA" id="ARBA00010525"/>
    </source>
</evidence>
<dbReference type="RefSeq" id="WP_184422972.1">
    <property type="nucleotide sequence ID" value="NZ_AP027362.1"/>
</dbReference>
<dbReference type="AlphaFoldDB" id="A0A7X0TSQ8"/>
<evidence type="ECO:0000256" key="9">
    <source>
        <dbReference type="ARBA" id="ARBA00022692"/>
    </source>
</evidence>
<organism evidence="21 22">
    <name type="scientific">Thalassotalea piscium</name>
    <dbReference type="NCBI Taxonomy" id="1230533"/>
    <lineage>
        <taxon>Bacteria</taxon>
        <taxon>Pseudomonadati</taxon>
        <taxon>Pseudomonadota</taxon>
        <taxon>Gammaproteobacteria</taxon>
        <taxon>Alteromonadales</taxon>
        <taxon>Colwelliaceae</taxon>
        <taxon>Thalassotalea</taxon>
    </lineage>
</organism>